<organism evidence="1">
    <name type="scientific">Aphanomyces invadans</name>
    <dbReference type="NCBI Taxonomy" id="157072"/>
    <lineage>
        <taxon>Eukaryota</taxon>
        <taxon>Sar</taxon>
        <taxon>Stramenopiles</taxon>
        <taxon>Oomycota</taxon>
        <taxon>Saprolegniomycetes</taxon>
        <taxon>Saprolegniales</taxon>
        <taxon>Verrucalvaceae</taxon>
        <taxon>Aphanomyces</taxon>
    </lineage>
</organism>
<dbReference type="RefSeq" id="XP_008866674.1">
    <property type="nucleotide sequence ID" value="XM_008868452.1"/>
</dbReference>
<dbReference type="EMBL" id="KI913957">
    <property type="protein sequence ID" value="ETW05236.1"/>
    <property type="molecule type" value="Genomic_DNA"/>
</dbReference>
<gene>
    <name evidence="1" type="ORF">H310_04206</name>
</gene>
<sequence length="155" mass="17800">MVQFRHGLIKTKRLGIDPINRDQLVAHLGHWLCTGRFRDDGPIGIAMLFKHKTQPFAMVLDVVPSVYRRRIQLGLLKCKHNRLLYMTQHGQHIVELHLGHDCIANGHNNVAHSGVAILQSWRKHGFVNVGHIRDKCNRVFRERDAEGFHVDGPLE</sequence>
<evidence type="ECO:0000313" key="1">
    <source>
        <dbReference type="EMBL" id="ETW05236.1"/>
    </source>
</evidence>
<dbReference type="AlphaFoldDB" id="A0A024UFQ1"/>
<name>A0A024UFQ1_9STRA</name>
<proteinExistence type="predicted"/>
<dbReference type="VEuPathDB" id="FungiDB:H310_04206"/>
<protein>
    <submittedName>
        <fullName evidence="1">Uncharacterized protein</fullName>
    </submittedName>
</protein>
<accession>A0A024UFQ1</accession>
<dbReference type="GeneID" id="20081256"/>
<reference evidence="1" key="1">
    <citation type="submission" date="2013-12" db="EMBL/GenBank/DDBJ databases">
        <title>The Genome Sequence of Aphanomyces invadans NJM9701.</title>
        <authorList>
            <consortium name="The Broad Institute Genomics Platform"/>
            <person name="Russ C."/>
            <person name="Tyler B."/>
            <person name="van West P."/>
            <person name="Dieguez-Uribeondo J."/>
            <person name="Young S.K."/>
            <person name="Zeng Q."/>
            <person name="Gargeya S."/>
            <person name="Fitzgerald M."/>
            <person name="Abouelleil A."/>
            <person name="Alvarado L."/>
            <person name="Chapman S.B."/>
            <person name="Gainer-Dewar J."/>
            <person name="Goldberg J."/>
            <person name="Griggs A."/>
            <person name="Gujja S."/>
            <person name="Hansen M."/>
            <person name="Howarth C."/>
            <person name="Imamovic A."/>
            <person name="Ireland A."/>
            <person name="Larimer J."/>
            <person name="McCowan C."/>
            <person name="Murphy C."/>
            <person name="Pearson M."/>
            <person name="Poon T.W."/>
            <person name="Priest M."/>
            <person name="Roberts A."/>
            <person name="Saif S."/>
            <person name="Shea T."/>
            <person name="Sykes S."/>
            <person name="Wortman J."/>
            <person name="Nusbaum C."/>
            <person name="Birren B."/>
        </authorList>
    </citation>
    <scope>NUCLEOTIDE SEQUENCE [LARGE SCALE GENOMIC DNA]</scope>
    <source>
        <strain evidence="1">NJM9701</strain>
    </source>
</reference>